<evidence type="ECO:0000313" key="3">
    <source>
        <dbReference type="Proteomes" id="UP001215280"/>
    </source>
</evidence>
<name>A0AAD7MN79_9AGAR</name>
<accession>A0AAD7MN79</accession>
<evidence type="ECO:0000256" key="1">
    <source>
        <dbReference type="SAM" id="Phobius"/>
    </source>
</evidence>
<keyword evidence="1" id="KW-0472">Membrane</keyword>
<comment type="caution">
    <text evidence="2">The sequence shown here is derived from an EMBL/GenBank/DDBJ whole genome shotgun (WGS) entry which is preliminary data.</text>
</comment>
<feature type="transmembrane region" description="Helical" evidence="1">
    <location>
        <begin position="52"/>
        <end position="75"/>
    </location>
</feature>
<gene>
    <name evidence="2" type="ORF">DFH07DRAFT_854295</name>
</gene>
<keyword evidence="1" id="KW-1133">Transmembrane helix</keyword>
<proteinExistence type="predicted"/>
<keyword evidence="1" id="KW-0812">Transmembrane</keyword>
<reference evidence="2" key="1">
    <citation type="submission" date="2023-03" db="EMBL/GenBank/DDBJ databases">
        <title>Massive genome expansion in bonnet fungi (Mycena s.s.) driven by repeated elements and novel gene families across ecological guilds.</title>
        <authorList>
            <consortium name="Lawrence Berkeley National Laboratory"/>
            <person name="Harder C.B."/>
            <person name="Miyauchi S."/>
            <person name="Viragh M."/>
            <person name="Kuo A."/>
            <person name="Thoen E."/>
            <person name="Andreopoulos B."/>
            <person name="Lu D."/>
            <person name="Skrede I."/>
            <person name="Drula E."/>
            <person name="Henrissat B."/>
            <person name="Morin E."/>
            <person name="Kohler A."/>
            <person name="Barry K."/>
            <person name="LaButti K."/>
            <person name="Morin E."/>
            <person name="Salamov A."/>
            <person name="Lipzen A."/>
            <person name="Mereny Z."/>
            <person name="Hegedus B."/>
            <person name="Baldrian P."/>
            <person name="Stursova M."/>
            <person name="Weitz H."/>
            <person name="Taylor A."/>
            <person name="Grigoriev I.V."/>
            <person name="Nagy L.G."/>
            <person name="Martin F."/>
            <person name="Kauserud H."/>
        </authorList>
    </citation>
    <scope>NUCLEOTIDE SEQUENCE</scope>
    <source>
        <strain evidence="2">CBHHK188m</strain>
    </source>
</reference>
<evidence type="ECO:0000313" key="2">
    <source>
        <dbReference type="EMBL" id="KAJ7725146.1"/>
    </source>
</evidence>
<dbReference type="AlphaFoldDB" id="A0AAD7MN79"/>
<keyword evidence="3" id="KW-1185">Reference proteome</keyword>
<dbReference type="EMBL" id="JARJLG010000231">
    <property type="protein sequence ID" value="KAJ7725146.1"/>
    <property type="molecule type" value="Genomic_DNA"/>
</dbReference>
<dbReference type="Proteomes" id="UP001215280">
    <property type="component" value="Unassembled WGS sequence"/>
</dbReference>
<protein>
    <submittedName>
        <fullName evidence="2">Uncharacterized protein</fullName>
    </submittedName>
</protein>
<organism evidence="2 3">
    <name type="scientific">Mycena maculata</name>
    <dbReference type="NCBI Taxonomy" id="230809"/>
    <lineage>
        <taxon>Eukaryota</taxon>
        <taxon>Fungi</taxon>
        <taxon>Dikarya</taxon>
        <taxon>Basidiomycota</taxon>
        <taxon>Agaricomycotina</taxon>
        <taxon>Agaricomycetes</taxon>
        <taxon>Agaricomycetidae</taxon>
        <taxon>Agaricales</taxon>
        <taxon>Marasmiineae</taxon>
        <taxon>Mycenaceae</taxon>
        <taxon>Mycena</taxon>
    </lineage>
</organism>
<sequence>MTAPSSPWYPPLRPSPLRQCLPEMAQISFPRSTDSASQIYGFVWKRPKRLSFYFFLVLRYVALLSNIGMLLMSFTDVAERCIAWEWTLTFVQNGLLVYTQHASIGQILRLILMVNVLPQKLEFSWDGPISVGTVRFLGIHWRSLSTMKREQI</sequence>